<protein>
    <submittedName>
        <fullName evidence="1">Uncharacterized protein</fullName>
    </submittedName>
</protein>
<sequence>MDKDQEVWERLFHELAVIRSELKAFKLETRAELYQIKSELKEWQQHEEQRRLSNEGE</sequence>
<evidence type="ECO:0000313" key="1">
    <source>
        <dbReference type="EMBL" id="GED57519.1"/>
    </source>
</evidence>
<organism evidence="1 2">
    <name type="scientific">Brevibacillus formosus</name>
    <dbReference type="NCBI Taxonomy" id="54913"/>
    <lineage>
        <taxon>Bacteria</taxon>
        <taxon>Bacillati</taxon>
        <taxon>Bacillota</taxon>
        <taxon>Bacilli</taxon>
        <taxon>Bacillales</taxon>
        <taxon>Paenibacillaceae</taxon>
        <taxon>Brevibacillus</taxon>
    </lineage>
</organism>
<gene>
    <name evidence="1" type="ORF">BFO01nite_16510</name>
</gene>
<dbReference type="Proteomes" id="UP000319498">
    <property type="component" value="Unassembled WGS sequence"/>
</dbReference>
<dbReference type="RefSeq" id="WP_162837757.1">
    <property type="nucleotide sequence ID" value="NZ_BJOL01000009.1"/>
</dbReference>
<keyword evidence="2" id="KW-1185">Reference proteome</keyword>
<evidence type="ECO:0000313" key="2">
    <source>
        <dbReference type="Proteomes" id="UP000319498"/>
    </source>
</evidence>
<dbReference type="GeneID" id="87589190"/>
<reference evidence="1 2" key="1">
    <citation type="submission" date="2019-06" db="EMBL/GenBank/DDBJ databases">
        <title>Whole genome shotgun sequence of Brevibacillus formosus NBRC 15716.</title>
        <authorList>
            <person name="Hosoyama A."/>
            <person name="Uohara A."/>
            <person name="Ohji S."/>
            <person name="Ichikawa N."/>
        </authorList>
    </citation>
    <scope>NUCLEOTIDE SEQUENCE [LARGE SCALE GENOMIC DNA]</scope>
    <source>
        <strain evidence="1 2">NBRC 15716</strain>
    </source>
</reference>
<accession>A0ABQ0T2B8</accession>
<dbReference type="EMBL" id="BJOL01000009">
    <property type="protein sequence ID" value="GED57519.1"/>
    <property type="molecule type" value="Genomic_DNA"/>
</dbReference>
<proteinExistence type="predicted"/>
<name>A0ABQ0T2B8_9BACL</name>
<comment type="caution">
    <text evidence="1">The sequence shown here is derived from an EMBL/GenBank/DDBJ whole genome shotgun (WGS) entry which is preliminary data.</text>
</comment>